<dbReference type="Proteomes" id="UP000019426">
    <property type="component" value="Chromosome M2/40_rep2"/>
</dbReference>
<dbReference type="AlphaFoldDB" id="W6RZU9"/>
<keyword evidence="2" id="KW-0472">Membrane</keyword>
<dbReference type="Gene3D" id="3.40.630.190">
    <property type="entry name" value="LCP protein"/>
    <property type="match status" value="1"/>
</dbReference>
<reference evidence="5 6" key="1">
    <citation type="submission" date="2013-11" db="EMBL/GenBank/DDBJ databases">
        <title>Complete genome sequence of Clostridum sp. M2/40.</title>
        <authorList>
            <person name="Wibberg D."/>
            <person name="Puehler A."/>
            <person name="Schlueter A."/>
        </authorList>
    </citation>
    <scope>NUCLEOTIDE SEQUENCE [LARGE SCALE GENOMIC DNA]</scope>
    <source>
        <strain evidence="6">M2/40</strain>
    </source>
</reference>
<dbReference type="eggNOG" id="COG1316">
    <property type="taxonomic scope" value="Bacteria"/>
</dbReference>
<sequence>MNKKNNNKVKKFKRVFKRVFLLLLILILIGCIWIYITLSSLNNGNETTATDNVALRDPVNILLYGMDNVPGSPASRTDTIMIMHYDPETKDTTLVSLPRDTMISQDTYEPKVIGRTAKLTEVHYDSQLAYDIDTARDNLINAVKNFFGINSINYYVSIDYNGFSEIIDAIGGVDIVPIYNMKYHDPVDNLEIDFEKGKEYHLNGEDALKFVRWRKNDDGVESETDGSDLGRIENQRYFISALINELSSPLGIIKTPSLISKGCRYIKTDLPANKILAYTLSILKSGNDNLTSETLKGSTKNVNGTDYFVYNASENRDIINMLNSGNNEDIEDRSDLYVTIRNSSGKDGLAGKLREKLVNQYGYTYDNITTETGASLVNKSSIIVSSNSSISNLDSLCDEIDIDNIYTEDNYNNDITIIIGRDFSD</sequence>
<dbReference type="NCBIfam" id="TIGR00350">
    <property type="entry name" value="lytR_cpsA_psr"/>
    <property type="match status" value="1"/>
</dbReference>
<name>W6RZU9_9CLOT</name>
<dbReference type="KEGG" id="clt:CM240_3069"/>
<dbReference type="EMBL" id="HG917869">
    <property type="protein sequence ID" value="CDM70186.1"/>
    <property type="molecule type" value="Genomic_DNA"/>
</dbReference>
<dbReference type="Pfam" id="PF13399">
    <property type="entry name" value="LytR_C"/>
    <property type="match status" value="1"/>
</dbReference>
<dbReference type="PATRIC" id="fig|1216932.3.peg.3035"/>
<evidence type="ECO:0000313" key="5">
    <source>
        <dbReference type="EMBL" id="CDM70186.1"/>
    </source>
</evidence>
<dbReference type="InterPro" id="IPR050922">
    <property type="entry name" value="LytR/CpsA/Psr_CW_biosynth"/>
</dbReference>
<feature type="domain" description="LytR/CpsA/Psr regulator C-terminal" evidence="4">
    <location>
        <begin position="336"/>
        <end position="423"/>
    </location>
</feature>
<accession>W6RZU9</accession>
<dbReference type="PROSITE" id="PS51257">
    <property type="entry name" value="PROKAR_LIPOPROTEIN"/>
    <property type="match status" value="1"/>
</dbReference>
<comment type="similarity">
    <text evidence="1">Belongs to the LytR/CpsA/Psr (LCP) family.</text>
</comment>
<dbReference type="OrthoDB" id="305468at2"/>
<keyword evidence="2" id="KW-0812">Transmembrane</keyword>
<feature type="transmembrane region" description="Helical" evidence="2">
    <location>
        <begin position="20"/>
        <end position="38"/>
    </location>
</feature>
<gene>
    <name evidence="5" type="ORF">CM240_3069</name>
</gene>
<keyword evidence="6" id="KW-1185">Reference proteome</keyword>
<dbReference type="HOGENOM" id="CLU_016455_5_2_9"/>
<dbReference type="STRING" id="1216932.CM240_3069"/>
<evidence type="ECO:0000259" key="4">
    <source>
        <dbReference type="Pfam" id="PF13399"/>
    </source>
</evidence>
<feature type="domain" description="Cell envelope-related transcriptional attenuator" evidence="3">
    <location>
        <begin position="76"/>
        <end position="247"/>
    </location>
</feature>
<evidence type="ECO:0000259" key="3">
    <source>
        <dbReference type="Pfam" id="PF03816"/>
    </source>
</evidence>
<dbReference type="InterPro" id="IPR004474">
    <property type="entry name" value="LytR_CpsA_psr"/>
</dbReference>
<dbReference type="InterPro" id="IPR027381">
    <property type="entry name" value="LytR/CpsA/Psr_C"/>
</dbReference>
<evidence type="ECO:0000256" key="1">
    <source>
        <dbReference type="ARBA" id="ARBA00006068"/>
    </source>
</evidence>
<protein>
    <submittedName>
        <fullName evidence="5">Membrane-bound protein LytR</fullName>
    </submittedName>
</protein>
<dbReference type="Pfam" id="PF03816">
    <property type="entry name" value="LytR_cpsA_psr"/>
    <property type="match status" value="1"/>
</dbReference>
<keyword evidence="2" id="KW-1133">Transmembrane helix</keyword>
<evidence type="ECO:0000256" key="2">
    <source>
        <dbReference type="SAM" id="Phobius"/>
    </source>
</evidence>
<evidence type="ECO:0000313" key="6">
    <source>
        <dbReference type="Proteomes" id="UP000019426"/>
    </source>
</evidence>
<dbReference type="PANTHER" id="PTHR33392">
    <property type="entry name" value="POLYISOPRENYL-TEICHOIC ACID--PEPTIDOGLYCAN TEICHOIC ACID TRANSFERASE TAGU"/>
    <property type="match status" value="1"/>
</dbReference>
<dbReference type="RefSeq" id="WP_044040329.1">
    <property type="nucleotide sequence ID" value="NZ_HG917869.1"/>
</dbReference>
<dbReference type="PANTHER" id="PTHR33392:SF6">
    <property type="entry name" value="POLYISOPRENYL-TEICHOIC ACID--PEPTIDOGLYCAN TEICHOIC ACID TRANSFERASE TAGU"/>
    <property type="match status" value="1"/>
</dbReference>
<proteinExistence type="inferred from homology"/>
<organism evidence="5 6">
    <name type="scientific">Clostridium bornimense</name>
    <dbReference type="NCBI Taxonomy" id="1216932"/>
    <lineage>
        <taxon>Bacteria</taxon>
        <taxon>Bacillati</taxon>
        <taxon>Bacillota</taxon>
        <taxon>Clostridia</taxon>
        <taxon>Eubacteriales</taxon>
        <taxon>Clostridiaceae</taxon>
        <taxon>Clostridium</taxon>
    </lineage>
</organism>